<dbReference type="PROSITE" id="PS50271">
    <property type="entry name" value="ZF_UBP"/>
    <property type="match status" value="1"/>
</dbReference>
<evidence type="ECO:0000256" key="6">
    <source>
        <dbReference type="SAM" id="MobiDB-lite"/>
    </source>
</evidence>
<gene>
    <name evidence="9" type="ORF">EJ06DRAFT_543028</name>
</gene>
<dbReference type="EMBL" id="ML996694">
    <property type="protein sequence ID" value="KAF2400999.1"/>
    <property type="molecule type" value="Genomic_DNA"/>
</dbReference>
<keyword evidence="1" id="KW-0479">Metal-binding</keyword>
<evidence type="ECO:0000259" key="7">
    <source>
        <dbReference type="PROSITE" id="PS50089"/>
    </source>
</evidence>
<dbReference type="SMART" id="SM00290">
    <property type="entry name" value="ZnF_UBP"/>
    <property type="match status" value="1"/>
</dbReference>
<dbReference type="PANTHER" id="PTHR24007:SF7">
    <property type="entry name" value="BRCA1-ASSOCIATED PROTEIN"/>
    <property type="match status" value="1"/>
</dbReference>
<evidence type="ECO:0000313" key="10">
    <source>
        <dbReference type="Proteomes" id="UP000799640"/>
    </source>
</evidence>
<keyword evidence="5" id="KW-0175">Coiled coil</keyword>
<dbReference type="Pfam" id="PF07576">
    <property type="entry name" value="BRAP2"/>
    <property type="match status" value="1"/>
</dbReference>
<proteinExistence type="predicted"/>
<dbReference type="Gene3D" id="3.30.40.10">
    <property type="entry name" value="Zinc/RING finger domain, C3HC4 (zinc finger)"/>
    <property type="match status" value="2"/>
</dbReference>
<dbReference type="PANTHER" id="PTHR24007">
    <property type="entry name" value="BRCA1-ASSOCIATED PROTEIN"/>
    <property type="match status" value="1"/>
</dbReference>
<evidence type="ECO:0000313" key="9">
    <source>
        <dbReference type="EMBL" id="KAF2400999.1"/>
    </source>
</evidence>
<keyword evidence="10" id="KW-1185">Reference proteome</keyword>
<dbReference type="SMART" id="SM00184">
    <property type="entry name" value="RING"/>
    <property type="match status" value="1"/>
</dbReference>
<dbReference type="Pfam" id="PF13639">
    <property type="entry name" value="zf-RING_2"/>
    <property type="match status" value="1"/>
</dbReference>
<keyword evidence="3" id="KW-0862">Zinc</keyword>
<evidence type="ECO:0000256" key="5">
    <source>
        <dbReference type="SAM" id="Coils"/>
    </source>
</evidence>
<dbReference type="InterPro" id="IPR001607">
    <property type="entry name" value="Znf_UBP"/>
</dbReference>
<dbReference type="InterPro" id="IPR001841">
    <property type="entry name" value="Znf_RING"/>
</dbReference>
<name>A0A6G1HYV8_9PEZI</name>
<reference evidence="9" key="1">
    <citation type="journal article" date="2020" name="Stud. Mycol.">
        <title>101 Dothideomycetes genomes: a test case for predicting lifestyles and emergence of pathogens.</title>
        <authorList>
            <person name="Haridas S."/>
            <person name="Albert R."/>
            <person name="Binder M."/>
            <person name="Bloem J."/>
            <person name="Labutti K."/>
            <person name="Salamov A."/>
            <person name="Andreopoulos B."/>
            <person name="Baker S."/>
            <person name="Barry K."/>
            <person name="Bills G."/>
            <person name="Bluhm B."/>
            <person name="Cannon C."/>
            <person name="Castanera R."/>
            <person name="Culley D."/>
            <person name="Daum C."/>
            <person name="Ezra D."/>
            <person name="Gonzalez J."/>
            <person name="Henrissat B."/>
            <person name="Kuo A."/>
            <person name="Liang C."/>
            <person name="Lipzen A."/>
            <person name="Lutzoni F."/>
            <person name="Magnuson J."/>
            <person name="Mondo S."/>
            <person name="Nolan M."/>
            <person name="Ohm R."/>
            <person name="Pangilinan J."/>
            <person name="Park H.-J."/>
            <person name="Ramirez L."/>
            <person name="Alfaro M."/>
            <person name="Sun H."/>
            <person name="Tritt A."/>
            <person name="Yoshinaga Y."/>
            <person name="Zwiers L.-H."/>
            <person name="Turgeon B."/>
            <person name="Goodwin S."/>
            <person name="Spatafora J."/>
            <person name="Crous P."/>
            <person name="Grigoriev I."/>
        </authorList>
    </citation>
    <scope>NUCLEOTIDE SEQUENCE</scope>
    <source>
        <strain evidence="9">CBS 262.69</strain>
    </source>
</reference>
<dbReference type="InterPro" id="IPR034931">
    <property type="entry name" value="ETP1_RRM"/>
</dbReference>
<dbReference type="OrthoDB" id="273556at2759"/>
<dbReference type="GO" id="GO:0008270">
    <property type="term" value="F:zinc ion binding"/>
    <property type="evidence" value="ECO:0007669"/>
    <property type="project" value="UniProtKB-KW"/>
</dbReference>
<feature type="region of interest" description="Disordered" evidence="6">
    <location>
        <begin position="52"/>
        <end position="110"/>
    </location>
</feature>
<feature type="region of interest" description="Disordered" evidence="6">
    <location>
        <begin position="128"/>
        <end position="168"/>
    </location>
</feature>
<dbReference type="CDD" id="cd12717">
    <property type="entry name" value="RRM_ETP1"/>
    <property type="match status" value="1"/>
</dbReference>
<evidence type="ECO:0000256" key="4">
    <source>
        <dbReference type="PROSITE-ProRule" id="PRU00502"/>
    </source>
</evidence>
<evidence type="ECO:0000256" key="2">
    <source>
        <dbReference type="ARBA" id="ARBA00022771"/>
    </source>
</evidence>
<feature type="domain" description="UBP-type" evidence="8">
    <location>
        <begin position="389"/>
        <end position="489"/>
    </location>
</feature>
<dbReference type="GO" id="GO:0016567">
    <property type="term" value="P:protein ubiquitination"/>
    <property type="evidence" value="ECO:0007669"/>
    <property type="project" value="TreeGrafter"/>
</dbReference>
<dbReference type="GO" id="GO:0005737">
    <property type="term" value="C:cytoplasm"/>
    <property type="evidence" value="ECO:0007669"/>
    <property type="project" value="TreeGrafter"/>
</dbReference>
<dbReference type="Pfam" id="PF02148">
    <property type="entry name" value="zf-UBP"/>
    <property type="match status" value="1"/>
</dbReference>
<dbReference type="CDD" id="cd16457">
    <property type="entry name" value="RING-H2_BRAP2"/>
    <property type="match status" value="1"/>
</dbReference>
<dbReference type="GO" id="GO:0061630">
    <property type="term" value="F:ubiquitin protein ligase activity"/>
    <property type="evidence" value="ECO:0007669"/>
    <property type="project" value="TreeGrafter"/>
</dbReference>
<dbReference type="AlphaFoldDB" id="A0A6G1HYV8"/>
<evidence type="ECO:0000256" key="1">
    <source>
        <dbReference type="ARBA" id="ARBA00022723"/>
    </source>
</evidence>
<dbReference type="GO" id="GO:0007265">
    <property type="term" value="P:Ras protein signal transduction"/>
    <property type="evidence" value="ECO:0007669"/>
    <property type="project" value="TreeGrafter"/>
</dbReference>
<dbReference type="InterPro" id="IPR011422">
    <property type="entry name" value="BRAP2/ETP1_RRM"/>
</dbReference>
<dbReference type="InterPro" id="IPR013083">
    <property type="entry name" value="Znf_RING/FYVE/PHD"/>
</dbReference>
<feature type="coiled-coil region" evidence="5">
    <location>
        <begin position="552"/>
        <end position="656"/>
    </location>
</feature>
<accession>A0A6G1HYV8</accession>
<dbReference type="PROSITE" id="PS50089">
    <property type="entry name" value="ZF_RING_2"/>
    <property type="match status" value="1"/>
</dbReference>
<dbReference type="SUPFAM" id="SSF57850">
    <property type="entry name" value="RING/U-box"/>
    <property type="match status" value="2"/>
</dbReference>
<protein>
    <submittedName>
        <fullName evidence="9">Zf-UBP-domain-containing protein</fullName>
    </submittedName>
</protein>
<dbReference type="Proteomes" id="UP000799640">
    <property type="component" value="Unassembled WGS sequence"/>
</dbReference>
<dbReference type="InterPro" id="IPR047243">
    <property type="entry name" value="RING-H2_BRAP2"/>
</dbReference>
<evidence type="ECO:0000256" key="3">
    <source>
        <dbReference type="ARBA" id="ARBA00022833"/>
    </source>
</evidence>
<sequence length="695" mass="76549">MPSYFYHLALELYPVPKSVATEPSGPAQIYIPPPGVNIFSARLPAHKITPWRAPPSELSSTEKAVSDPASALTKHSQHAGVSNLPLRPSSSATSGVDTRAPAAPPSSSPFHWAVRDWRYDSVTIQSIDMVPDPTQIGNGKEDKPHNRTPATTSSREGSTRAKFVPSDPKDTEVGWGVIHLYRDAQDTPDLDNQFSKSSDKPRAFKEEDCTTLCILAVPSYMTTSDILGFLGEQTREDVSHFRLLRTGRANKYMVLMKFKQAKKARVWKKEWNGKLFNIMEPETCQVVFVQSITFQTEGQHQHPSSFPNMPNDPFIPTSKSTASVSEPSALAAALNAKPLAPPTPSLVELPTCPVCLELMDDESSGLLTILCQHVFHCACLEKWRGSGCPVCRYTQTGGFPGLTCALDESECACSVCGGNGNLWVCLICGNVGCGRYDSAHAFAHWEETGHSFAMDITTQHVWDYAGDGYVHRIITNKTDGKLVHLSAAWANNGARGAGGESAGSDMVPREKMDAMSTEYTYLLTSQLESQRLYFEEQMERAVSKASKASAAAESAAASLEKITQQLNQLQTQHAEAQGTIAILQKEFERANRKAEKSDALARKLTKDWKEEKTMNEALMEKIRFLNEKLSEGGRRRDELEAEKRDLEEQNRDLTFFISGSEKLKEAGDDIVEGTIEVPVAEAQDTGKKRKGKGKR</sequence>
<feature type="domain" description="RING-type" evidence="7">
    <location>
        <begin position="352"/>
        <end position="392"/>
    </location>
</feature>
<organism evidence="9 10">
    <name type="scientific">Trichodelitschia bisporula</name>
    <dbReference type="NCBI Taxonomy" id="703511"/>
    <lineage>
        <taxon>Eukaryota</taxon>
        <taxon>Fungi</taxon>
        <taxon>Dikarya</taxon>
        <taxon>Ascomycota</taxon>
        <taxon>Pezizomycotina</taxon>
        <taxon>Dothideomycetes</taxon>
        <taxon>Dothideomycetes incertae sedis</taxon>
        <taxon>Phaeotrichales</taxon>
        <taxon>Phaeotrichaceae</taxon>
        <taxon>Trichodelitschia</taxon>
    </lineage>
</organism>
<keyword evidence="2 4" id="KW-0863">Zinc-finger</keyword>
<evidence type="ECO:0000259" key="8">
    <source>
        <dbReference type="PROSITE" id="PS50271"/>
    </source>
</evidence>